<dbReference type="InterPro" id="IPR006767">
    <property type="entry name" value="Cwf19-like_C_dom-2"/>
</dbReference>
<dbReference type="Proteomes" id="UP001058974">
    <property type="component" value="Chromosome 6"/>
</dbReference>
<dbReference type="Pfam" id="PF04676">
    <property type="entry name" value="CwfJ_C_2"/>
    <property type="match status" value="1"/>
</dbReference>
<evidence type="ECO:0008006" key="7">
    <source>
        <dbReference type="Google" id="ProtNLM"/>
    </source>
</evidence>
<feature type="compositionally biased region" description="Basic residues" evidence="2">
    <location>
        <begin position="19"/>
        <end position="29"/>
    </location>
</feature>
<evidence type="ECO:0000313" key="5">
    <source>
        <dbReference type="EMBL" id="KAI5396278.1"/>
    </source>
</evidence>
<sequence>MLDKKDDSTLSDVCDGSLGRRRKRQKLHTRSSEDKIKGEGTSIAANSTSENDIVRKEMGLGWMLKSKMPAVLETNEIVSEEVQVEESKKTNPRELNPYLKDGGSGYPEESDGVDVAACKLLSPSLVGDGGVSWRLKALKRGQEQATREGRRFQEVVGERWGSLGELTASVASKAAAPAWAHLCDIKSRQRRVTEENSLEYEKPIQRDSKRDYIKNASFHQQNKMVANQFMTQKERCLFCLENPNRPKHLVVSIANFTYLMLPWLQPLVPGHCCILPIHHQSATRTVDEETWVEIRNLKKCLIMMFANQDKEVVFLETVIGLTQQRRHCMIECVPLPKDIAKEAPLYFKKAIDEAEDEWNQHNAKKLIDTSQKGLRNSIPEHFPYFHVEFGINRGFVHVIDNEKNFNSSFGLNILRGMLEVSEEDMYRPPKYETMEIQKQALATFSKQWQKFDWTHELH</sequence>
<dbReference type="PANTHER" id="PTHR12072:SF5">
    <property type="entry name" value="CWF19-LIKE PROTEIN 2"/>
    <property type="match status" value="1"/>
</dbReference>
<dbReference type="EMBL" id="JAMSHJ010000006">
    <property type="protein sequence ID" value="KAI5396278.1"/>
    <property type="molecule type" value="Genomic_DNA"/>
</dbReference>
<dbReference type="SUPFAM" id="SSF54197">
    <property type="entry name" value="HIT-like"/>
    <property type="match status" value="1"/>
</dbReference>
<feature type="domain" description="Cwf19-like C-terminal" evidence="4">
    <location>
        <begin position="228"/>
        <end position="348"/>
    </location>
</feature>
<dbReference type="OrthoDB" id="2113965at2759"/>
<name>A0A9D5A6H0_PEA</name>
<gene>
    <name evidence="5" type="ORF">KIW84_062471</name>
</gene>
<evidence type="ECO:0000259" key="4">
    <source>
        <dbReference type="Pfam" id="PF04677"/>
    </source>
</evidence>
<organism evidence="5 6">
    <name type="scientific">Pisum sativum</name>
    <name type="common">Garden pea</name>
    <name type="synonym">Lathyrus oleraceus</name>
    <dbReference type="NCBI Taxonomy" id="3888"/>
    <lineage>
        <taxon>Eukaryota</taxon>
        <taxon>Viridiplantae</taxon>
        <taxon>Streptophyta</taxon>
        <taxon>Embryophyta</taxon>
        <taxon>Tracheophyta</taxon>
        <taxon>Spermatophyta</taxon>
        <taxon>Magnoliopsida</taxon>
        <taxon>eudicotyledons</taxon>
        <taxon>Gunneridae</taxon>
        <taxon>Pentapetalae</taxon>
        <taxon>rosids</taxon>
        <taxon>fabids</taxon>
        <taxon>Fabales</taxon>
        <taxon>Fabaceae</taxon>
        <taxon>Papilionoideae</taxon>
        <taxon>50 kb inversion clade</taxon>
        <taxon>NPAAA clade</taxon>
        <taxon>Hologalegina</taxon>
        <taxon>IRL clade</taxon>
        <taxon>Fabeae</taxon>
        <taxon>Lathyrus</taxon>
    </lineage>
</organism>
<feature type="region of interest" description="Disordered" evidence="2">
    <location>
        <begin position="1"/>
        <end position="50"/>
    </location>
</feature>
<evidence type="ECO:0000259" key="3">
    <source>
        <dbReference type="Pfam" id="PF04676"/>
    </source>
</evidence>
<dbReference type="GO" id="GO:0071014">
    <property type="term" value="C:post-mRNA release spliceosomal complex"/>
    <property type="evidence" value="ECO:0007669"/>
    <property type="project" value="TreeGrafter"/>
</dbReference>
<dbReference type="PANTHER" id="PTHR12072">
    <property type="entry name" value="CWF19, CELL CYCLE CONTROL PROTEIN"/>
    <property type="match status" value="1"/>
</dbReference>
<reference evidence="5 6" key="1">
    <citation type="journal article" date="2022" name="Nat. Genet.">
        <title>Improved pea reference genome and pan-genome highlight genomic features and evolutionary characteristics.</title>
        <authorList>
            <person name="Yang T."/>
            <person name="Liu R."/>
            <person name="Luo Y."/>
            <person name="Hu S."/>
            <person name="Wang D."/>
            <person name="Wang C."/>
            <person name="Pandey M.K."/>
            <person name="Ge S."/>
            <person name="Xu Q."/>
            <person name="Li N."/>
            <person name="Li G."/>
            <person name="Huang Y."/>
            <person name="Saxena R.K."/>
            <person name="Ji Y."/>
            <person name="Li M."/>
            <person name="Yan X."/>
            <person name="He Y."/>
            <person name="Liu Y."/>
            <person name="Wang X."/>
            <person name="Xiang C."/>
            <person name="Varshney R.K."/>
            <person name="Ding H."/>
            <person name="Gao S."/>
            <person name="Zong X."/>
        </authorList>
    </citation>
    <scope>NUCLEOTIDE SEQUENCE [LARGE SCALE GENOMIC DNA]</scope>
    <source>
        <strain evidence="5 6">cv. Zhongwan 6</strain>
    </source>
</reference>
<protein>
    <recommendedName>
        <fullName evidence="7">CWF19-like protein 2</fullName>
    </recommendedName>
</protein>
<dbReference type="InterPro" id="IPR040194">
    <property type="entry name" value="Cwf19-like"/>
</dbReference>
<accession>A0A9D5A6H0</accession>
<dbReference type="Gramene" id="PSAT_LOCUS26286_t1">
    <property type="protein sequence ID" value="CAL5207521.1"/>
    <property type="gene ID" value="PSAT_LOCUS26286"/>
</dbReference>
<dbReference type="GO" id="GO:0000398">
    <property type="term" value="P:mRNA splicing, via spliceosome"/>
    <property type="evidence" value="ECO:0007669"/>
    <property type="project" value="TreeGrafter"/>
</dbReference>
<proteinExistence type="inferred from homology"/>
<dbReference type="Gene3D" id="3.30.428.10">
    <property type="entry name" value="HIT-like"/>
    <property type="match status" value="1"/>
</dbReference>
<dbReference type="Gramene" id="Psat0s986g0040.1">
    <property type="protein sequence ID" value="Psat0s986g0040.1.cds"/>
    <property type="gene ID" value="Psat0s986g0040"/>
</dbReference>
<comment type="caution">
    <text evidence="5">The sequence shown here is derived from an EMBL/GenBank/DDBJ whole genome shotgun (WGS) entry which is preliminary data.</text>
</comment>
<keyword evidence="6" id="KW-1185">Reference proteome</keyword>
<feature type="region of interest" description="Disordered" evidence="2">
    <location>
        <begin position="83"/>
        <end position="107"/>
    </location>
</feature>
<dbReference type="AlphaFoldDB" id="A0A9D5A6H0"/>
<dbReference type="Pfam" id="PF04677">
    <property type="entry name" value="CwfJ_C_1"/>
    <property type="match status" value="1"/>
</dbReference>
<evidence type="ECO:0000256" key="1">
    <source>
        <dbReference type="ARBA" id="ARBA00006795"/>
    </source>
</evidence>
<evidence type="ECO:0000313" key="6">
    <source>
        <dbReference type="Proteomes" id="UP001058974"/>
    </source>
</evidence>
<comment type="similarity">
    <text evidence="1">Belongs to the CWF19 family.</text>
</comment>
<dbReference type="InterPro" id="IPR006768">
    <property type="entry name" value="Cwf19-like_C_dom-1"/>
</dbReference>
<dbReference type="Gramene" id="Psat06G0247100-T1">
    <property type="protein sequence ID" value="KAI5396278.1"/>
    <property type="gene ID" value="KIW84_062471"/>
</dbReference>
<dbReference type="InterPro" id="IPR036265">
    <property type="entry name" value="HIT-like_sf"/>
</dbReference>
<feature type="domain" description="Cwf19-like protein C-terminal" evidence="3">
    <location>
        <begin position="357"/>
        <end position="454"/>
    </location>
</feature>
<evidence type="ECO:0000256" key="2">
    <source>
        <dbReference type="SAM" id="MobiDB-lite"/>
    </source>
</evidence>